<comment type="caution">
    <text evidence="1">The sequence shown here is derived from an EMBL/GenBank/DDBJ whole genome shotgun (WGS) entry which is preliminary data.</text>
</comment>
<dbReference type="Proteomes" id="UP000663868">
    <property type="component" value="Unassembled WGS sequence"/>
</dbReference>
<reference evidence="1" key="1">
    <citation type="submission" date="2021-02" db="EMBL/GenBank/DDBJ databases">
        <authorList>
            <person name="Nowell W R."/>
        </authorList>
    </citation>
    <scope>NUCLEOTIDE SEQUENCE</scope>
</reference>
<feature type="non-terminal residue" evidence="1">
    <location>
        <position position="1"/>
    </location>
</feature>
<dbReference type="AlphaFoldDB" id="A0A819VUP9"/>
<gene>
    <name evidence="1" type="ORF">KXQ929_LOCUS35288</name>
</gene>
<evidence type="ECO:0000313" key="1">
    <source>
        <dbReference type="EMBL" id="CAF4114750.1"/>
    </source>
</evidence>
<organism evidence="1 2">
    <name type="scientific">Adineta steineri</name>
    <dbReference type="NCBI Taxonomy" id="433720"/>
    <lineage>
        <taxon>Eukaryota</taxon>
        <taxon>Metazoa</taxon>
        <taxon>Spiralia</taxon>
        <taxon>Gnathifera</taxon>
        <taxon>Rotifera</taxon>
        <taxon>Eurotatoria</taxon>
        <taxon>Bdelloidea</taxon>
        <taxon>Adinetida</taxon>
        <taxon>Adinetidae</taxon>
        <taxon>Adineta</taxon>
    </lineage>
</organism>
<sequence length="84" mass="9915">VIIFEFMLYCDGSFNKSVLENIIIQAECMYLTSPLEWNQFNPNTFDGIYYNKTKQISLTDLHMKRLFFAKLPPKNKSSIKHTMN</sequence>
<dbReference type="EMBL" id="CAJOBB010005076">
    <property type="protein sequence ID" value="CAF4114750.1"/>
    <property type="molecule type" value="Genomic_DNA"/>
</dbReference>
<name>A0A819VUP9_9BILA</name>
<evidence type="ECO:0000313" key="2">
    <source>
        <dbReference type="Proteomes" id="UP000663868"/>
    </source>
</evidence>
<accession>A0A819VUP9</accession>
<proteinExistence type="predicted"/>
<protein>
    <submittedName>
        <fullName evidence="1">Uncharacterized protein</fullName>
    </submittedName>
</protein>